<sequence>MARDSSLRRGETTDAHQNGENADESAASGLPDDRPTGSGVSVTLWDEIAPPPWHTTLPLGDEAPEA</sequence>
<keyword evidence="3" id="KW-1185">Reference proteome</keyword>
<evidence type="ECO:0000313" key="2">
    <source>
        <dbReference type="EMBL" id="KDR28612.1"/>
    </source>
</evidence>
<protein>
    <submittedName>
        <fullName evidence="2">Uncharacterized protein</fullName>
    </submittedName>
</protein>
<comment type="caution">
    <text evidence="2">The sequence shown here is derived from an EMBL/GenBank/DDBJ whole genome shotgun (WGS) entry which is preliminary data.</text>
</comment>
<feature type="compositionally biased region" description="Basic and acidic residues" evidence="1">
    <location>
        <begin position="1"/>
        <end position="14"/>
    </location>
</feature>
<organism evidence="2 3">
    <name type="scientific">Caballeronia zhejiangensis</name>
    <dbReference type="NCBI Taxonomy" id="871203"/>
    <lineage>
        <taxon>Bacteria</taxon>
        <taxon>Pseudomonadati</taxon>
        <taxon>Pseudomonadota</taxon>
        <taxon>Betaproteobacteria</taxon>
        <taxon>Burkholderiales</taxon>
        <taxon>Burkholderiaceae</taxon>
        <taxon>Caballeronia</taxon>
    </lineage>
</organism>
<name>A0A656QFS1_9BURK</name>
<dbReference type="RefSeq" id="WP_008342315.1">
    <property type="nucleotide sequence ID" value="NZ_CADFFU010000005.1"/>
</dbReference>
<dbReference type="Proteomes" id="UP000027451">
    <property type="component" value="Unassembled WGS sequence"/>
</dbReference>
<evidence type="ECO:0000256" key="1">
    <source>
        <dbReference type="SAM" id="MobiDB-lite"/>
    </source>
</evidence>
<dbReference type="OrthoDB" id="9035309at2"/>
<evidence type="ECO:0000313" key="3">
    <source>
        <dbReference type="Proteomes" id="UP000027451"/>
    </source>
</evidence>
<gene>
    <name evidence="2" type="ORF">BG60_09960</name>
</gene>
<dbReference type="EMBL" id="JFHD01000017">
    <property type="protein sequence ID" value="KDR28612.1"/>
    <property type="molecule type" value="Genomic_DNA"/>
</dbReference>
<feature type="region of interest" description="Disordered" evidence="1">
    <location>
        <begin position="1"/>
        <end position="66"/>
    </location>
</feature>
<proteinExistence type="predicted"/>
<accession>A0A656QFS1</accession>
<dbReference type="AlphaFoldDB" id="A0A656QFS1"/>
<reference evidence="2 3" key="1">
    <citation type="submission" date="2014-03" db="EMBL/GenBank/DDBJ databases">
        <title>Draft Genome Sequences of Four Burkholderia Strains.</title>
        <authorList>
            <person name="Liu X.Y."/>
            <person name="Li C.X."/>
            <person name="Xu J.H."/>
        </authorList>
    </citation>
    <scope>NUCLEOTIDE SEQUENCE [LARGE SCALE GENOMIC DNA]</scope>
    <source>
        <strain evidence="2 3">OP-1</strain>
    </source>
</reference>